<protein>
    <submittedName>
        <fullName evidence="2">AarF domain-containing protein kinase</fullName>
    </submittedName>
</protein>
<dbReference type="InterPro" id="IPR011009">
    <property type="entry name" value="Kinase-like_dom_sf"/>
</dbReference>
<dbReference type="CDD" id="cd05121">
    <property type="entry name" value="ABC1_ADCK3-like"/>
    <property type="match status" value="1"/>
</dbReference>
<keyword evidence="2" id="KW-0808">Transferase</keyword>
<dbReference type="OrthoDB" id="427480at2759"/>
<dbReference type="PANTHER" id="PTHR43173:SF22">
    <property type="entry name" value="OS07G0227800 PROTEIN"/>
    <property type="match status" value="1"/>
</dbReference>
<dbReference type="EMBL" id="AZIL01000279">
    <property type="protein sequence ID" value="EWM28591.1"/>
    <property type="molecule type" value="Genomic_DNA"/>
</dbReference>
<accession>W7U6V8</accession>
<organism evidence="2 3">
    <name type="scientific">Nannochloropsis gaditana</name>
    <dbReference type="NCBI Taxonomy" id="72520"/>
    <lineage>
        <taxon>Eukaryota</taxon>
        <taxon>Sar</taxon>
        <taxon>Stramenopiles</taxon>
        <taxon>Ochrophyta</taxon>
        <taxon>Eustigmatophyceae</taxon>
        <taxon>Eustigmatales</taxon>
        <taxon>Monodopsidaceae</taxon>
        <taxon>Nannochloropsis</taxon>
    </lineage>
</organism>
<comment type="caution">
    <text evidence="2">The sequence shown here is derived from an EMBL/GenBank/DDBJ whole genome shotgun (WGS) entry which is preliminary data.</text>
</comment>
<reference evidence="2 3" key="1">
    <citation type="journal article" date="2014" name="Mol. Plant">
        <title>Chromosome Scale Genome Assembly and Transcriptome Profiling of Nannochloropsis gaditana in Nitrogen Depletion.</title>
        <authorList>
            <person name="Corteggiani Carpinelli E."/>
            <person name="Telatin A."/>
            <person name="Vitulo N."/>
            <person name="Forcato C."/>
            <person name="D'Angelo M."/>
            <person name="Schiavon R."/>
            <person name="Vezzi A."/>
            <person name="Giacometti G.M."/>
            <person name="Morosinotto T."/>
            <person name="Valle G."/>
        </authorList>
    </citation>
    <scope>NUCLEOTIDE SEQUENCE [LARGE SCALE GENOMIC DNA]</scope>
    <source>
        <strain evidence="2 3">B-31</strain>
    </source>
</reference>
<dbReference type="InterPro" id="IPR004147">
    <property type="entry name" value="ABC1_dom"/>
</dbReference>
<proteinExistence type="predicted"/>
<evidence type="ECO:0000259" key="1">
    <source>
        <dbReference type="Pfam" id="PF03109"/>
    </source>
</evidence>
<evidence type="ECO:0000313" key="3">
    <source>
        <dbReference type="Proteomes" id="UP000019335"/>
    </source>
</evidence>
<dbReference type="AlphaFoldDB" id="W7U6V8"/>
<dbReference type="PANTHER" id="PTHR43173">
    <property type="entry name" value="ABC1 FAMILY PROTEIN"/>
    <property type="match status" value="1"/>
</dbReference>
<dbReference type="Pfam" id="PF03109">
    <property type="entry name" value="ABC1"/>
    <property type="match status" value="1"/>
</dbReference>
<dbReference type="Proteomes" id="UP000019335">
    <property type="component" value="Chromosome 4"/>
</dbReference>
<dbReference type="InterPro" id="IPR051130">
    <property type="entry name" value="Mito_struct-func_regulator"/>
</dbReference>
<keyword evidence="3" id="KW-1185">Reference proteome</keyword>
<dbReference type="GO" id="GO:0016301">
    <property type="term" value="F:kinase activity"/>
    <property type="evidence" value="ECO:0007669"/>
    <property type="project" value="UniProtKB-KW"/>
</dbReference>
<keyword evidence="2" id="KW-0418">Kinase</keyword>
<evidence type="ECO:0000313" key="2">
    <source>
        <dbReference type="EMBL" id="EWM28591.1"/>
    </source>
</evidence>
<name>W7U6V8_9STRA</name>
<dbReference type="SUPFAM" id="SSF56112">
    <property type="entry name" value="Protein kinase-like (PK-like)"/>
    <property type="match status" value="1"/>
</dbReference>
<gene>
    <name evidence="2" type="ORF">Naga_100009g21</name>
</gene>
<sequence length="624" mass="68570">MVKSLPRQPETREMQPVLWWTEQEHHLSQNTRRSRTIVGRGSLVTFFSLLAMLSCPARCSVSMCSFVAQPCSRMNNIYSKRWRRAQLTMTTRSAERPPPASGAAAAAPSVGLPSLQQLFNGGQVLLQESFRVAREVGPRAGFARTLSATKAFSETARDVLVELRNYQQQQQQGGGSAGSPFTRAALAKSLRQLFERLGATYIKIGQFIASSPTLFPEEFVLEFQKCLDQSAPVPYSVVRETLSAELGGDKALTEKFEFIDPLPLASASIAQVHVARLRATGEEVVLKVLKPGVTDTLKADLGFIYLASRLIETLAPDLARTSLGDIVADIRSSILEEVDFSKEQANLEEFRMFLDQAGVTAATCPKVYPELSTRKVLTMERLRGVSLIDLEGIRAYTDDPEGALITALNTWSLSVVLCPSFHADVHSGNLLVLEDGRVGFIDFGIVGRLSPETWRAVTEVGEGFVGQDYQQIAQGLIRMGATAAAVDEEKLAADLEALFERVRTLDPQVVVVADMEAQTAAASVAVDEDQVTRLLLEIVDVASSNGLKLPRQFGLLIKQSLYFDRYTRILAPTLDPLRDTRVSFPKTVEEAEVVVNSQSGRQGPRRRNVKRGDIDDVIIDVTPK</sequence>
<feature type="domain" description="ABC1 atypical kinase-like" evidence="1">
    <location>
        <begin position="228"/>
        <end position="474"/>
    </location>
</feature>